<dbReference type="PROSITE" id="PS50105">
    <property type="entry name" value="SAM_DOMAIN"/>
    <property type="match status" value="1"/>
</dbReference>
<evidence type="ECO:0000256" key="8">
    <source>
        <dbReference type="ARBA" id="ARBA00023054"/>
    </source>
</evidence>
<keyword evidence="2" id="KW-0217">Developmental protein</keyword>
<reference evidence="18" key="1">
    <citation type="journal article" date="2012" name="Nature">
        <title>The oyster genome reveals stress adaptation and complexity of shell formation.</title>
        <authorList>
            <person name="Zhang G."/>
            <person name="Fang X."/>
            <person name="Guo X."/>
            <person name="Li L."/>
            <person name="Luo R."/>
            <person name="Xu F."/>
            <person name="Yang P."/>
            <person name="Zhang L."/>
            <person name="Wang X."/>
            <person name="Qi H."/>
            <person name="Xiong Z."/>
            <person name="Que H."/>
            <person name="Xie Y."/>
            <person name="Holland P.W."/>
            <person name="Paps J."/>
            <person name="Zhu Y."/>
            <person name="Wu F."/>
            <person name="Chen Y."/>
            <person name="Wang J."/>
            <person name="Peng C."/>
            <person name="Meng J."/>
            <person name="Yang L."/>
            <person name="Liu J."/>
            <person name="Wen B."/>
            <person name="Zhang N."/>
            <person name="Huang Z."/>
            <person name="Zhu Q."/>
            <person name="Feng Y."/>
            <person name="Mount A."/>
            <person name="Hedgecock D."/>
            <person name="Xu Z."/>
            <person name="Liu Y."/>
            <person name="Domazet-Loso T."/>
            <person name="Du Y."/>
            <person name="Sun X."/>
            <person name="Zhang S."/>
            <person name="Liu B."/>
            <person name="Cheng P."/>
            <person name="Jiang X."/>
            <person name="Li J."/>
            <person name="Fan D."/>
            <person name="Wang W."/>
            <person name="Fu W."/>
            <person name="Wang T."/>
            <person name="Wang B."/>
            <person name="Zhang J."/>
            <person name="Peng Z."/>
            <person name="Li Y."/>
            <person name="Li N."/>
            <person name="Wang J."/>
            <person name="Chen M."/>
            <person name="He Y."/>
            <person name="Tan F."/>
            <person name="Song X."/>
            <person name="Zheng Q."/>
            <person name="Huang R."/>
            <person name="Yang H."/>
            <person name="Du X."/>
            <person name="Chen L."/>
            <person name="Yang M."/>
            <person name="Gaffney P.M."/>
            <person name="Wang S."/>
            <person name="Luo L."/>
            <person name="She Z."/>
            <person name="Ming Y."/>
            <person name="Huang W."/>
            <person name="Zhang S."/>
            <person name="Huang B."/>
            <person name="Zhang Y."/>
            <person name="Qu T."/>
            <person name="Ni P."/>
            <person name="Miao G."/>
            <person name="Wang J."/>
            <person name="Wang Q."/>
            <person name="Steinberg C.E."/>
            <person name="Wang H."/>
            <person name="Li N."/>
            <person name="Qian L."/>
            <person name="Zhang G."/>
            <person name="Li Y."/>
            <person name="Yang H."/>
            <person name="Liu X."/>
            <person name="Wang J."/>
            <person name="Yin Y."/>
            <person name="Wang J."/>
        </authorList>
    </citation>
    <scope>NUCLEOTIDE SEQUENCE [LARGE SCALE GENOMIC DNA]</scope>
    <source>
        <strain evidence="18">05x7-T-G4-1.051#20</strain>
    </source>
</reference>
<dbReference type="SUPFAM" id="SSF50156">
    <property type="entry name" value="PDZ domain-like"/>
    <property type="match status" value="1"/>
</dbReference>
<evidence type="ECO:0000256" key="15">
    <source>
        <dbReference type="ARBA" id="ARBA00082439"/>
    </source>
</evidence>
<feature type="compositionally biased region" description="Basic and acidic residues" evidence="17">
    <location>
        <begin position="109"/>
        <end position="157"/>
    </location>
</feature>
<dbReference type="AlphaFoldDB" id="K1R040"/>
<dbReference type="CDD" id="cd06790">
    <property type="entry name" value="PDZ_neurabin-like"/>
    <property type="match status" value="1"/>
</dbReference>
<evidence type="ECO:0000256" key="2">
    <source>
        <dbReference type="ARBA" id="ARBA00022473"/>
    </source>
</evidence>
<keyword evidence="9" id="KW-0009">Actin-binding</keyword>
<protein>
    <recommendedName>
        <fullName evidence="12">Neurabin-1</fullName>
    </recommendedName>
    <alternativeName>
        <fullName evidence="14">Neurabin-I</fullName>
    </alternativeName>
    <alternativeName>
        <fullName evidence="13">Neural tissue-specific F-actin-binding protein I</fullName>
    </alternativeName>
    <alternativeName>
        <fullName evidence="15">Protein phosphatase 1 regulatory subunit 9A</fullName>
    </alternativeName>
</protein>
<organism evidence="18">
    <name type="scientific">Magallana gigas</name>
    <name type="common">Pacific oyster</name>
    <name type="synonym">Crassostrea gigas</name>
    <dbReference type="NCBI Taxonomy" id="29159"/>
    <lineage>
        <taxon>Eukaryota</taxon>
        <taxon>Metazoa</taxon>
        <taxon>Spiralia</taxon>
        <taxon>Lophotrochozoa</taxon>
        <taxon>Mollusca</taxon>
        <taxon>Bivalvia</taxon>
        <taxon>Autobranchia</taxon>
        <taxon>Pteriomorphia</taxon>
        <taxon>Ostreida</taxon>
        <taxon>Ostreoidea</taxon>
        <taxon>Ostreidae</taxon>
        <taxon>Magallana</taxon>
    </lineage>
</organism>
<dbReference type="PROSITE" id="PS50106">
    <property type="entry name" value="PDZ"/>
    <property type="match status" value="1"/>
</dbReference>
<dbReference type="GO" id="GO:0030425">
    <property type="term" value="C:dendrite"/>
    <property type="evidence" value="ECO:0007669"/>
    <property type="project" value="TreeGrafter"/>
</dbReference>
<evidence type="ECO:0000256" key="11">
    <source>
        <dbReference type="ARBA" id="ARBA00034103"/>
    </source>
</evidence>
<feature type="compositionally biased region" description="Basic and acidic residues" evidence="17">
    <location>
        <begin position="735"/>
        <end position="753"/>
    </location>
</feature>
<dbReference type="InParanoid" id="K1R040"/>
<gene>
    <name evidence="18" type="ORF">CGI_10022771</name>
</gene>
<evidence type="ECO:0000256" key="16">
    <source>
        <dbReference type="SAM" id="Coils"/>
    </source>
</evidence>
<dbReference type="FunFam" id="2.30.42.10:FF:000010">
    <property type="entry name" value="Neurabin-1 isoform 1"/>
    <property type="match status" value="1"/>
</dbReference>
<evidence type="ECO:0000256" key="9">
    <source>
        <dbReference type="ARBA" id="ARBA00023203"/>
    </source>
</evidence>
<keyword evidence="10" id="KW-0206">Cytoskeleton</keyword>
<keyword evidence="8 16" id="KW-0175">Coiled coil</keyword>
<dbReference type="SMART" id="SM00454">
    <property type="entry name" value="SAM"/>
    <property type="match status" value="1"/>
</dbReference>
<feature type="region of interest" description="Disordered" evidence="17">
    <location>
        <begin position="419"/>
        <end position="618"/>
    </location>
</feature>
<dbReference type="GO" id="GO:0031175">
    <property type="term" value="P:neuron projection development"/>
    <property type="evidence" value="ECO:0007669"/>
    <property type="project" value="TreeGrafter"/>
</dbReference>
<feature type="compositionally biased region" description="Basic residues" evidence="17">
    <location>
        <begin position="477"/>
        <end position="487"/>
    </location>
</feature>
<feature type="compositionally biased region" description="Low complexity" evidence="17">
    <location>
        <begin position="603"/>
        <end position="617"/>
    </location>
</feature>
<evidence type="ECO:0000256" key="10">
    <source>
        <dbReference type="ARBA" id="ARBA00023212"/>
    </source>
</evidence>
<dbReference type="PANTHER" id="PTHR16154">
    <property type="entry name" value="NEURABIN"/>
    <property type="match status" value="1"/>
</dbReference>
<dbReference type="GO" id="GO:0005737">
    <property type="term" value="C:cytoplasm"/>
    <property type="evidence" value="ECO:0007669"/>
    <property type="project" value="TreeGrafter"/>
</dbReference>
<dbReference type="SUPFAM" id="SSF47769">
    <property type="entry name" value="SAM/Pointed domain"/>
    <property type="match status" value="1"/>
</dbReference>
<feature type="region of interest" description="Disordered" evidence="17">
    <location>
        <begin position="109"/>
        <end position="251"/>
    </location>
</feature>
<accession>K1R040</accession>
<dbReference type="InterPro" id="IPR013761">
    <property type="entry name" value="SAM/pointed_sf"/>
</dbReference>
<evidence type="ECO:0000256" key="13">
    <source>
        <dbReference type="ARBA" id="ARBA00076637"/>
    </source>
</evidence>
<keyword evidence="5" id="KW-0221">Differentiation</keyword>
<evidence type="ECO:0000313" key="18">
    <source>
        <dbReference type="EMBL" id="EKC36819.1"/>
    </source>
</evidence>
<dbReference type="Gene3D" id="2.30.42.10">
    <property type="match status" value="1"/>
</dbReference>
<dbReference type="FunFam" id="1.10.150.50:FF:000008">
    <property type="entry name" value="Neurabin-1 isoform 1-like protein"/>
    <property type="match status" value="1"/>
</dbReference>
<dbReference type="GO" id="GO:0051015">
    <property type="term" value="F:actin filament binding"/>
    <property type="evidence" value="ECO:0007669"/>
    <property type="project" value="TreeGrafter"/>
</dbReference>
<name>K1R040_MAGGI</name>
<dbReference type="SMART" id="SM00228">
    <property type="entry name" value="PDZ"/>
    <property type="match status" value="1"/>
</dbReference>
<feature type="compositionally biased region" description="Low complexity" evidence="17">
    <location>
        <begin position="242"/>
        <end position="251"/>
    </location>
</feature>
<evidence type="ECO:0000256" key="3">
    <source>
        <dbReference type="ARBA" id="ARBA00022490"/>
    </source>
</evidence>
<evidence type="ECO:0000256" key="5">
    <source>
        <dbReference type="ARBA" id="ARBA00022782"/>
    </source>
</evidence>
<evidence type="ECO:0000256" key="7">
    <source>
        <dbReference type="ARBA" id="ARBA00023018"/>
    </source>
</evidence>
<proteinExistence type="predicted"/>
<dbReference type="InterPro" id="IPR043446">
    <property type="entry name" value="Neurabin-like"/>
</dbReference>
<dbReference type="Pfam" id="PF07647">
    <property type="entry name" value="SAM_2"/>
    <property type="match status" value="1"/>
</dbReference>
<evidence type="ECO:0000256" key="14">
    <source>
        <dbReference type="ARBA" id="ARBA00077125"/>
    </source>
</evidence>
<dbReference type="Pfam" id="PF00595">
    <property type="entry name" value="PDZ"/>
    <property type="match status" value="1"/>
</dbReference>
<dbReference type="GO" id="GO:0015629">
    <property type="term" value="C:actin cytoskeleton"/>
    <property type="evidence" value="ECO:0007669"/>
    <property type="project" value="TreeGrafter"/>
</dbReference>
<dbReference type="EMBL" id="JH817105">
    <property type="protein sequence ID" value="EKC36819.1"/>
    <property type="molecule type" value="Genomic_DNA"/>
</dbReference>
<dbReference type="HOGENOM" id="CLU_009495_0_0_1"/>
<dbReference type="GO" id="GO:0007015">
    <property type="term" value="P:actin filament organization"/>
    <property type="evidence" value="ECO:0007669"/>
    <property type="project" value="TreeGrafter"/>
</dbReference>
<feature type="compositionally biased region" description="Acidic residues" evidence="17">
    <location>
        <begin position="158"/>
        <end position="189"/>
    </location>
</feature>
<keyword evidence="7" id="KW-0770">Synapse</keyword>
<keyword evidence="3" id="KW-0963">Cytoplasm</keyword>
<evidence type="ECO:0000256" key="12">
    <source>
        <dbReference type="ARBA" id="ARBA00067399"/>
    </source>
</evidence>
<evidence type="ECO:0000256" key="4">
    <source>
        <dbReference type="ARBA" id="ARBA00022553"/>
    </source>
</evidence>
<comment type="subcellular location">
    <subcellularLocation>
        <location evidence="1">Cytoplasm</location>
        <location evidence="1">Cytoskeleton</location>
    </subcellularLocation>
    <subcellularLocation>
        <location evidence="11">Synapse</location>
    </subcellularLocation>
</comment>
<sequence length="759" mass="85769">MDVFPVDLLKGPEGLGLSIIGMGVGADAGLEKLGIFIKTLTEGGAAQRDKRIQVNDQIIEVDGKSLVGVTQAYAASVLRNTSGKVQFMIGREKDPSRSEVARLIQQSLEQDRKREEMKKMEQQRLHRQLEEQFHPRDEIMEHDHMRRMSETETGRELDETDEEDEEEDEDQGVDDDKDIDESENADDDNQNSQSEQENLAMDTLETAAGDSTPVLLPPDLEGESPTESPDEKPPMEVFDLQESSSESISPDMESHALFIKLKEAQYKNAVHEAELAKVKARVILLESAENQKKETDKKCEQMAHRLREMEKKLESNRKEINHYQDLLEGSQGQYIALERKMKVEFSGLEKKYHKAKKLIKDYQQREKDFIQERESLLQQQVEKDQQYDDLVRSLKDRIFELEKELGEVQRVAGLPVNVPSSHHPLPSPPLQPKLVQKNGLEDDDSSVDSFRGAVPQTSLLDTSANRDKGQLVSSANRNRRPPTKRNIKPGAEGEPVEEEVNESGLETWIKHDSDSTVKKSDTKKRKAQQKNLLQPPNIPPPPPPPQGPDSDSVSDQSHSRQDSENDDSSSTVSQTSYDPSQPMFKNMHSEIPDSVPEMVETPSIGSTGKSKGASTTSEISSSYMVQEYDDEDGKKTFFSLNITGTPANDEKPSSRRPVNQFQSGSITEWSVENVAHWLMILELEKYIPLFAEKNITGPQLIQLDGTKLKTMGIANGKDRDLLKKKIKEIKTGVEKEKKIQEKERKAKEKEQKKQLLKKK</sequence>
<feature type="compositionally biased region" description="Polar residues" evidence="17">
    <location>
        <begin position="568"/>
        <end position="579"/>
    </location>
</feature>
<dbReference type="InterPro" id="IPR001660">
    <property type="entry name" value="SAM"/>
</dbReference>
<dbReference type="PANTHER" id="PTHR16154:SF6">
    <property type="entry name" value="SPINOPHILIN, ISOFORM J"/>
    <property type="match status" value="1"/>
</dbReference>
<feature type="coiled-coil region" evidence="16">
    <location>
        <begin position="261"/>
        <end position="411"/>
    </location>
</feature>
<dbReference type="GO" id="GO:0014069">
    <property type="term" value="C:postsynaptic density"/>
    <property type="evidence" value="ECO:0007669"/>
    <property type="project" value="TreeGrafter"/>
</dbReference>
<dbReference type="Gene3D" id="1.10.150.50">
    <property type="entry name" value="Transcription Factor, Ets-1"/>
    <property type="match status" value="1"/>
</dbReference>
<keyword evidence="4" id="KW-0597">Phosphoprotein</keyword>
<evidence type="ECO:0000256" key="17">
    <source>
        <dbReference type="SAM" id="MobiDB-lite"/>
    </source>
</evidence>
<keyword evidence="6" id="KW-0524">Neurogenesis</keyword>
<feature type="compositionally biased region" description="Basic and acidic residues" evidence="17">
    <location>
        <begin position="508"/>
        <end position="520"/>
    </location>
</feature>
<dbReference type="InterPro" id="IPR001478">
    <property type="entry name" value="PDZ"/>
</dbReference>
<dbReference type="GO" id="GO:0019722">
    <property type="term" value="P:calcium-mediated signaling"/>
    <property type="evidence" value="ECO:0007669"/>
    <property type="project" value="TreeGrafter"/>
</dbReference>
<feature type="compositionally biased region" description="Pro residues" evidence="17">
    <location>
        <begin position="536"/>
        <end position="547"/>
    </location>
</feature>
<feature type="region of interest" description="Disordered" evidence="17">
    <location>
        <begin position="735"/>
        <end position="759"/>
    </location>
</feature>
<evidence type="ECO:0000256" key="1">
    <source>
        <dbReference type="ARBA" id="ARBA00004245"/>
    </source>
</evidence>
<dbReference type="InterPro" id="IPR036034">
    <property type="entry name" value="PDZ_sf"/>
</dbReference>
<evidence type="ECO:0000256" key="6">
    <source>
        <dbReference type="ARBA" id="ARBA00022902"/>
    </source>
</evidence>